<proteinExistence type="predicted"/>
<evidence type="ECO:0000313" key="2">
    <source>
        <dbReference type="EMBL" id="GEP08506.1"/>
    </source>
</evidence>
<gene>
    <name evidence="2" type="ORF">MGN01_03510</name>
</gene>
<reference evidence="2 3" key="1">
    <citation type="submission" date="2019-07" db="EMBL/GenBank/DDBJ databases">
        <title>Whole genome shotgun sequence of Methylobacterium gnaphalii NBRC 107716.</title>
        <authorList>
            <person name="Hosoyama A."/>
            <person name="Uohara A."/>
            <person name="Ohji S."/>
            <person name="Ichikawa N."/>
        </authorList>
    </citation>
    <scope>NUCLEOTIDE SEQUENCE [LARGE SCALE GENOMIC DNA]</scope>
    <source>
        <strain evidence="2 3">NBRC 107716</strain>
    </source>
</reference>
<protein>
    <submittedName>
        <fullName evidence="2">Uncharacterized protein</fullName>
    </submittedName>
</protein>
<dbReference type="EMBL" id="BJZV01000001">
    <property type="protein sequence ID" value="GEP08506.1"/>
    <property type="molecule type" value="Genomic_DNA"/>
</dbReference>
<feature type="region of interest" description="Disordered" evidence="1">
    <location>
        <begin position="1"/>
        <end position="21"/>
    </location>
</feature>
<sequence length="79" mass="9158">MEPDGIFRMNSRSTLHTGRPAELRPSATVIALSQPATRRFRRDPSDAEPMGRILFFTGVRYERMPDVQEEPTVRQRKRS</sequence>
<accession>A0A512JEZ0</accession>
<organism evidence="2 3">
    <name type="scientific">Methylobacterium gnaphalii</name>
    <dbReference type="NCBI Taxonomy" id="1010610"/>
    <lineage>
        <taxon>Bacteria</taxon>
        <taxon>Pseudomonadati</taxon>
        <taxon>Pseudomonadota</taxon>
        <taxon>Alphaproteobacteria</taxon>
        <taxon>Hyphomicrobiales</taxon>
        <taxon>Methylobacteriaceae</taxon>
        <taxon>Methylobacterium</taxon>
    </lineage>
</organism>
<name>A0A512JEZ0_9HYPH</name>
<dbReference type="Proteomes" id="UP000321750">
    <property type="component" value="Unassembled WGS sequence"/>
</dbReference>
<comment type="caution">
    <text evidence="2">The sequence shown here is derived from an EMBL/GenBank/DDBJ whole genome shotgun (WGS) entry which is preliminary data.</text>
</comment>
<keyword evidence="3" id="KW-1185">Reference proteome</keyword>
<dbReference type="AlphaFoldDB" id="A0A512JEZ0"/>
<evidence type="ECO:0000313" key="3">
    <source>
        <dbReference type="Proteomes" id="UP000321750"/>
    </source>
</evidence>
<evidence type="ECO:0000256" key="1">
    <source>
        <dbReference type="SAM" id="MobiDB-lite"/>
    </source>
</evidence>